<dbReference type="InterPro" id="IPR022085">
    <property type="entry name" value="OpdG"/>
</dbReference>
<dbReference type="PANTHER" id="PTHR38797">
    <property type="entry name" value="NUCLEAR PORE COMPLEX PROTEIN NUP85-RELATED"/>
    <property type="match status" value="1"/>
</dbReference>
<dbReference type="GeneID" id="63745543"/>
<dbReference type="AlphaFoldDB" id="A0A1L9RLL7"/>
<proteinExistence type="predicted"/>
<dbReference type="Proteomes" id="UP000184383">
    <property type="component" value="Unassembled WGS sequence"/>
</dbReference>
<organism evidence="1 2">
    <name type="scientific">Aspergillus wentii DTO 134E9</name>
    <dbReference type="NCBI Taxonomy" id="1073089"/>
    <lineage>
        <taxon>Eukaryota</taxon>
        <taxon>Fungi</taxon>
        <taxon>Dikarya</taxon>
        <taxon>Ascomycota</taxon>
        <taxon>Pezizomycotina</taxon>
        <taxon>Eurotiomycetes</taxon>
        <taxon>Eurotiomycetidae</taxon>
        <taxon>Eurotiales</taxon>
        <taxon>Aspergillaceae</taxon>
        <taxon>Aspergillus</taxon>
        <taxon>Aspergillus subgen. Cremei</taxon>
    </lineage>
</organism>
<keyword evidence="2" id="KW-1185">Reference proteome</keyword>
<gene>
    <name evidence="1" type="ORF">ASPWEDRAFT_156031</name>
</gene>
<dbReference type="PANTHER" id="PTHR38797:SF7">
    <property type="entry name" value="TRANSCRIPTION FACTOR DOMAIN-CONTAINING PROTEIN"/>
    <property type="match status" value="1"/>
</dbReference>
<name>A0A1L9RLL7_ASPWE</name>
<evidence type="ECO:0000313" key="2">
    <source>
        <dbReference type="Proteomes" id="UP000184383"/>
    </source>
</evidence>
<accession>A0A1L9RLL7</accession>
<dbReference type="OrthoDB" id="5403091at2759"/>
<protein>
    <submittedName>
        <fullName evidence="1">Uncharacterized protein</fullName>
    </submittedName>
</protein>
<dbReference type="Pfam" id="PF12311">
    <property type="entry name" value="DUF3632"/>
    <property type="match status" value="1"/>
</dbReference>
<dbReference type="RefSeq" id="XP_040689487.1">
    <property type="nucleotide sequence ID" value="XM_040829695.1"/>
</dbReference>
<evidence type="ECO:0000313" key="1">
    <source>
        <dbReference type="EMBL" id="OJJ35811.1"/>
    </source>
</evidence>
<dbReference type="VEuPathDB" id="FungiDB:ASPWEDRAFT_156031"/>
<reference evidence="2" key="1">
    <citation type="journal article" date="2017" name="Genome Biol.">
        <title>Comparative genomics reveals high biological diversity and specific adaptations in the industrially and medically important fungal genus Aspergillus.</title>
        <authorList>
            <person name="de Vries R.P."/>
            <person name="Riley R."/>
            <person name="Wiebenga A."/>
            <person name="Aguilar-Osorio G."/>
            <person name="Amillis S."/>
            <person name="Uchima C.A."/>
            <person name="Anderluh G."/>
            <person name="Asadollahi M."/>
            <person name="Askin M."/>
            <person name="Barry K."/>
            <person name="Battaglia E."/>
            <person name="Bayram O."/>
            <person name="Benocci T."/>
            <person name="Braus-Stromeyer S.A."/>
            <person name="Caldana C."/>
            <person name="Canovas D."/>
            <person name="Cerqueira G.C."/>
            <person name="Chen F."/>
            <person name="Chen W."/>
            <person name="Choi C."/>
            <person name="Clum A."/>
            <person name="Dos Santos R.A."/>
            <person name="Damasio A.R."/>
            <person name="Diallinas G."/>
            <person name="Emri T."/>
            <person name="Fekete E."/>
            <person name="Flipphi M."/>
            <person name="Freyberg S."/>
            <person name="Gallo A."/>
            <person name="Gournas C."/>
            <person name="Habgood R."/>
            <person name="Hainaut M."/>
            <person name="Harispe M.L."/>
            <person name="Henrissat B."/>
            <person name="Hilden K.S."/>
            <person name="Hope R."/>
            <person name="Hossain A."/>
            <person name="Karabika E."/>
            <person name="Karaffa L."/>
            <person name="Karanyi Z."/>
            <person name="Krasevec N."/>
            <person name="Kuo A."/>
            <person name="Kusch H."/>
            <person name="LaButti K."/>
            <person name="Lagendijk E.L."/>
            <person name="Lapidus A."/>
            <person name="Levasseur A."/>
            <person name="Lindquist E."/>
            <person name="Lipzen A."/>
            <person name="Logrieco A.F."/>
            <person name="MacCabe A."/>
            <person name="Maekelae M.R."/>
            <person name="Malavazi I."/>
            <person name="Melin P."/>
            <person name="Meyer V."/>
            <person name="Mielnichuk N."/>
            <person name="Miskei M."/>
            <person name="Molnar A.P."/>
            <person name="Mule G."/>
            <person name="Ngan C.Y."/>
            <person name="Orejas M."/>
            <person name="Orosz E."/>
            <person name="Ouedraogo J.P."/>
            <person name="Overkamp K.M."/>
            <person name="Park H.-S."/>
            <person name="Perrone G."/>
            <person name="Piumi F."/>
            <person name="Punt P.J."/>
            <person name="Ram A.F."/>
            <person name="Ramon A."/>
            <person name="Rauscher S."/>
            <person name="Record E."/>
            <person name="Riano-Pachon D.M."/>
            <person name="Robert V."/>
            <person name="Roehrig J."/>
            <person name="Ruller R."/>
            <person name="Salamov A."/>
            <person name="Salih N.S."/>
            <person name="Samson R.A."/>
            <person name="Sandor E."/>
            <person name="Sanguinetti M."/>
            <person name="Schuetze T."/>
            <person name="Sepcic K."/>
            <person name="Shelest E."/>
            <person name="Sherlock G."/>
            <person name="Sophianopoulou V."/>
            <person name="Squina F.M."/>
            <person name="Sun H."/>
            <person name="Susca A."/>
            <person name="Todd R.B."/>
            <person name="Tsang A."/>
            <person name="Unkles S.E."/>
            <person name="van de Wiele N."/>
            <person name="van Rossen-Uffink D."/>
            <person name="Oliveira J.V."/>
            <person name="Vesth T.C."/>
            <person name="Visser J."/>
            <person name="Yu J.-H."/>
            <person name="Zhou M."/>
            <person name="Andersen M.R."/>
            <person name="Archer D.B."/>
            <person name="Baker S.E."/>
            <person name="Benoit I."/>
            <person name="Brakhage A.A."/>
            <person name="Braus G.H."/>
            <person name="Fischer R."/>
            <person name="Frisvad J.C."/>
            <person name="Goldman G.H."/>
            <person name="Houbraken J."/>
            <person name="Oakley B."/>
            <person name="Pocsi I."/>
            <person name="Scazzocchio C."/>
            <person name="Seiboth B."/>
            <person name="vanKuyk P.A."/>
            <person name="Wortman J."/>
            <person name="Dyer P.S."/>
            <person name="Grigoriev I.V."/>
        </authorList>
    </citation>
    <scope>NUCLEOTIDE SEQUENCE [LARGE SCALE GENOMIC DNA]</scope>
    <source>
        <strain evidence="2">DTO 134E9</strain>
    </source>
</reference>
<dbReference type="InterPro" id="IPR053204">
    <property type="entry name" value="Oxopyrrolidines_Biosynth-assoc"/>
</dbReference>
<dbReference type="EMBL" id="KV878212">
    <property type="protein sequence ID" value="OJJ35811.1"/>
    <property type="molecule type" value="Genomic_DNA"/>
</dbReference>
<sequence>MEHLRESLLSSSPRGIPYQSSNILRDQEDTRASVARGDLAEVRGAAFYNRTWIVSSRYCRIGDGVDSLEEYIHSLWYMYYQLSRHTSHETTDHDRLVLDIVRIQGTGPLTRPVSGVYGIDIARTAEGVLWNDLPFLATDMTEWWMNDCGPMSSAHRLNFNSFLAKLASTRASKDRVCQIALVLFRYMFEMDRELHIPDESDDEYPNRSIHNLDMVRLLPAAFAWIKEAGENIMLLSSVSWNDCPGTIGQCGERFMQSELGQLAPVGFSPWRWMFWLKRLHEIQDEAKETNEAGLEKYATDAINLMVKYVEDRNSEILRAYQNGGEVLHQDKHLACLKDLVKLGGTVEDDVN</sequence>